<evidence type="ECO:0000313" key="12">
    <source>
        <dbReference type="EMBL" id="SIT98836.1"/>
    </source>
</evidence>
<dbReference type="Proteomes" id="UP000187261">
    <property type="component" value="Unassembled WGS sequence"/>
</dbReference>
<keyword evidence="5 9" id="KW-0798">TonB box</keyword>
<dbReference type="AlphaFoldDB" id="A0A1U7Q1H7"/>
<dbReference type="PROSITE" id="PS52016">
    <property type="entry name" value="TONB_DEPENDENT_REC_3"/>
    <property type="match status" value="1"/>
</dbReference>
<comment type="similarity">
    <text evidence="8 9">Belongs to the TonB-dependent receptor family.</text>
</comment>
<evidence type="ECO:0000256" key="8">
    <source>
        <dbReference type="PROSITE-ProRule" id="PRU01360"/>
    </source>
</evidence>
<evidence type="ECO:0000256" key="4">
    <source>
        <dbReference type="ARBA" id="ARBA00022692"/>
    </source>
</evidence>
<dbReference type="Gene3D" id="2.60.40.1120">
    <property type="entry name" value="Carboxypeptidase-like, regulatory domain"/>
    <property type="match status" value="1"/>
</dbReference>
<dbReference type="Pfam" id="PF00593">
    <property type="entry name" value="TonB_dep_Rec_b-barrel"/>
    <property type="match status" value="1"/>
</dbReference>
<dbReference type="Gene3D" id="2.170.130.10">
    <property type="entry name" value="TonB-dependent receptor, plug domain"/>
    <property type="match status" value="1"/>
</dbReference>
<evidence type="ECO:0000256" key="7">
    <source>
        <dbReference type="ARBA" id="ARBA00023237"/>
    </source>
</evidence>
<dbReference type="Pfam" id="PF13715">
    <property type="entry name" value="CarbopepD_reg_2"/>
    <property type="match status" value="1"/>
</dbReference>
<dbReference type="EMBL" id="FTPU01000071">
    <property type="protein sequence ID" value="SIT98836.1"/>
    <property type="molecule type" value="Genomic_DNA"/>
</dbReference>
<dbReference type="InterPro" id="IPR036942">
    <property type="entry name" value="Beta-barrel_TonB_sf"/>
</dbReference>
<dbReference type="InterPro" id="IPR000531">
    <property type="entry name" value="Beta-barrel_TonB"/>
</dbReference>
<sequence>MKKITCYTAVVFFITSSYYYSQLKSEKIVDFTAKNIYADEVLNKLAATNNLKIVYSKEKLKKYKIQEVRCKEQTVSQCVKKILENLPFDYQINGNIITVRSREAKTLPSSENEVDNPQDHSVSGIAIGQMRVVTGTVTAQQKPIQGASVFQQGTATVATTNASGQYQLSISGKDPVVVIRHQDYPERRLQVGEKAVVDAELSPKENQIEEVVLNAGYYKVKEKESTGSIARVTAKDIENQPVNNVLSAIQGRMAGVSIVQGGGTAGGGFDVQIRGQNSLRREGNIPLYVIDGVPLGAAISSQYSTQVLPMLNINPLNAINPNDIESIEILKDADATAIYGSRGANGVILVTTRNGKLGKARFSLNTSFGVSRALIGLQMMNSQQYLNMRRQAYQNDGINSYPATAYDVNGTWSPDSYTDWLKKLIGNTATTSDIRLSVNGGSKGTQFIISTGHNEQTTVFDKNFKYVTNSLSSQLSHRSEDKRFNISLSNMLSQQKNNVLNEDVTNKATLLSPNAPALYKPDGSINWENNTFVNPMAGFNATYQNENLQQITNLTTQLELVPNITLKLNAGLTHNSFEEWSLRPNTIYNPAYVTGQSSFYSAASKSSHSQLSYILEPQINWDYKKERHAFSILVGSSLQNETNKREAITGSGFESNAFINNLAAAQTKNIVDQSETEYRYAGFFARVNYQLDNKYFVNITGRRDGSSRFGTNRKFANFGAVGAAWLFSKERGLKDLSWLSFGKLRASLGTAGSDNIGDYQYLNTYIVSAQGYNGVNGLDPSRLFNPDYSWEKTQKMEVALETSFLNNRLNMTASYYRNRSSNQLVGYQLPATTGFASVLANLAATIENKGFELEVSTTPVKGIEFKWESSFNISIPKNKLLSFPGLDGSTYATKYVIGEPTSIIKLYQLEGIDPATGLYQFTDFNGDGKISSPDDNRVIENIGVRYFGGWSNTITFKNWNIAFLFQGVKQRNLNYNTSLPLPGGLFNQPVEVLDVWSPSNPNGTYMPYSTGVLNNQNTAQTNFRSSTATISDASFIRLKNVQIAYKIPFDGSIVKDAIIYVQGQNMLTITKYFGMDPEFTARGYLPPLKTVSLGTQFNF</sequence>
<dbReference type="NCBIfam" id="TIGR04056">
    <property type="entry name" value="OMP_RagA_SusC"/>
    <property type="match status" value="1"/>
</dbReference>
<evidence type="ECO:0000256" key="1">
    <source>
        <dbReference type="ARBA" id="ARBA00004571"/>
    </source>
</evidence>
<dbReference type="InterPro" id="IPR039426">
    <property type="entry name" value="TonB-dep_rcpt-like"/>
</dbReference>
<keyword evidence="7 8" id="KW-0998">Cell outer membrane</keyword>
<gene>
    <name evidence="12" type="ORF">SAMN05660493_03279</name>
</gene>
<evidence type="ECO:0000259" key="11">
    <source>
        <dbReference type="Pfam" id="PF07715"/>
    </source>
</evidence>
<reference evidence="13" key="1">
    <citation type="submission" date="2016-10" db="EMBL/GenBank/DDBJ databases">
        <authorList>
            <person name="Varghese N."/>
            <person name="Submissions S."/>
        </authorList>
    </citation>
    <scope>NUCLEOTIDE SEQUENCE [LARGE SCALE GENOMIC DNA]</scope>
    <source>
        <strain evidence="13">DSM 19482</strain>
    </source>
</reference>
<keyword evidence="2 8" id="KW-0813">Transport</keyword>
<feature type="domain" description="TonB-dependent receptor-like beta-barrel" evidence="10">
    <location>
        <begin position="531"/>
        <end position="965"/>
    </location>
</feature>
<evidence type="ECO:0000259" key="10">
    <source>
        <dbReference type="Pfam" id="PF00593"/>
    </source>
</evidence>
<evidence type="ECO:0000313" key="13">
    <source>
        <dbReference type="Proteomes" id="UP000187261"/>
    </source>
</evidence>
<evidence type="ECO:0000256" key="2">
    <source>
        <dbReference type="ARBA" id="ARBA00022448"/>
    </source>
</evidence>
<dbReference type="InterPro" id="IPR008969">
    <property type="entry name" value="CarboxyPept-like_regulatory"/>
</dbReference>
<accession>A0A1U7Q1H7</accession>
<keyword evidence="3 8" id="KW-1134">Transmembrane beta strand</keyword>
<dbReference type="Pfam" id="PF07715">
    <property type="entry name" value="Plug"/>
    <property type="match status" value="1"/>
</dbReference>
<dbReference type="NCBIfam" id="TIGR04057">
    <property type="entry name" value="SusC_RagA_signa"/>
    <property type="match status" value="1"/>
</dbReference>
<evidence type="ECO:0000256" key="9">
    <source>
        <dbReference type="RuleBase" id="RU003357"/>
    </source>
</evidence>
<dbReference type="GO" id="GO:0009279">
    <property type="term" value="C:cell outer membrane"/>
    <property type="evidence" value="ECO:0007669"/>
    <property type="project" value="UniProtKB-SubCell"/>
</dbReference>
<keyword evidence="13" id="KW-1185">Reference proteome</keyword>
<evidence type="ECO:0000256" key="6">
    <source>
        <dbReference type="ARBA" id="ARBA00023136"/>
    </source>
</evidence>
<dbReference type="STRING" id="1121284.SAMN05660493_03279"/>
<dbReference type="Gene3D" id="2.40.170.20">
    <property type="entry name" value="TonB-dependent receptor, beta-barrel domain"/>
    <property type="match status" value="1"/>
</dbReference>
<dbReference type="RefSeq" id="WP_245799380.1">
    <property type="nucleotide sequence ID" value="NZ_FTPU01000071.1"/>
</dbReference>
<name>A0A1U7Q1H7_9FLAO</name>
<organism evidence="12 13">
    <name type="scientific">Epilithonimonas bovis DSM 19482</name>
    <dbReference type="NCBI Taxonomy" id="1121284"/>
    <lineage>
        <taxon>Bacteria</taxon>
        <taxon>Pseudomonadati</taxon>
        <taxon>Bacteroidota</taxon>
        <taxon>Flavobacteriia</taxon>
        <taxon>Flavobacteriales</taxon>
        <taxon>Weeksellaceae</taxon>
        <taxon>Chryseobacterium group</taxon>
        <taxon>Epilithonimonas</taxon>
    </lineage>
</organism>
<evidence type="ECO:0000256" key="3">
    <source>
        <dbReference type="ARBA" id="ARBA00022452"/>
    </source>
</evidence>
<dbReference type="SUPFAM" id="SSF49464">
    <property type="entry name" value="Carboxypeptidase regulatory domain-like"/>
    <property type="match status" value="1"/>
</dbReference>
<keyword evidence="4 8" id="KW-0812">Transmembrane</keyword>
<comment type="subcellular location">
    <subcellularLocation>
        <location evidence="1 8">Cell outer membrane</location>
        <topology evidence="1 8">Multi-pass membrane protein</topology>
    </subcellularLocation>
</comment>
<dbReference type="InterPro" id="IPR023997">
    <property type="entry name" value="TonB-dep_OMP_SusC/RagA_CS"/>
</dbReference>
<evidence type="ECO:0000256" key="5">
    <source>
        <dbReference type="ARBA" id="ARBA00023077"/>
    </source>
</evidence>
<dbReference type="InterPro" id="IPR012910">
    <property type="entry name" value="Plug_dom"/>
</dbReference>
<feature type="domain" description="TonB-dependent receptor plug" evidence="11">
    <location>
        <begin position="222"/>
        <end position="347"/>
    </location>
</feature>
<protein>
    <submittedName>
        <fullName evidence="12">TonB-linked outer membrane protein, SusC/RagA family</fullName>
    </submittedName>
</protein>
<proteinExistence type="inferred from homology"/>
<keyword evidence="6 8" id="KW-0472">Membrane</keyword>
<dbReference type="InterPro" id="IPR037066">
    <property type="entry name" value="Plug_dom_sf"/>
</dbReference>
<dbReference type="SUPFAM" id="SSF56935">
    <property type="entry name" value="Porins"/>
    <property type="match status" value="1"/>
</dbReference>
<dbReference type="InterPro" id="IPR023996">
    <property type="entry name" value="TonB-dep_OMP_SusC/RagA"/>
</dbReference>